<feature type="transmembrane region" description="Helical" evidence="14">
    <location>
        <begin position="278"/>
        <end position="297"/>
    </location>
</feature>
<sequence length="495" mass="53526">MSTEQLYQLISIVLYLALMLFIGWYAFKRTTNLTDYMLGGRSLGPAVTALSAGASDMSGWLLMGLPGAIYAGGLVEAWIAVGLTIGAYLNWLLVAPRLRSYTQVSNDSITIPSYLENRLKDKSRLLRIASGLIILVFFTFYVSSGMVAGGKFFLSSFGLDYHVGLLIVSAVVIAYTLFGGFLAVSYTDFIQGLTMFLALLLVPIVGLFLTGGLAETSASITEVNPDFFNIVKGATAAGIISSLAWGLGYFGQPHIIVRFMAISSVKETKSARRIGIGWMILSLFGAIATALVGVAYYKQNPDVSLADPETVFIALGQIIFHPLIAGIMLAAVLAAVMSTISSQLIVTSSALIEDLYKAVMKSDATDKHYVFLGRMAVLVVSLIAMVLAWPNKESILKLVSFAWAGFGGAFGPIIILSLYWRKLTSQGALWGMVAGAITVGIWGNVEALSDMLYEIVPGFIICLIVTWIVSLMTFKPNADIDKEFYDAVEMVKKER</sequence>
<dbReference type="Gene3D" id="1.20.1730.10">
    <property type="entry name" value="Sodium/glucose cotransporter"/>
    <property type="match status" value="1"/>
</dbReference>
<dbReference type="InterPro" id="IPR001734">
    <property type="entry name" value="Na/solute_symporter"/>
</dbReference>
<dbReference type="PANTHER" id="PTHR48086:SF3">
    <property type="entry name" value="SODIUM_PROLINE SYMPORTER"/>
    <property type="match status" value="1"/>
</dbReference>
<dbReference type="Proteomes" id="UP001282284">
    <property type="component" value="Unassembled WGS sequence"/>
</dbReference>
<dbReference type="PROSITE" id="PS00456">
    <property type="entry name" value="NA_SOLUT_SYMP_1"/>
    <property type="match status" value="1"/>
</dbReference>
<evidence type="ECO:0000256" key="9">
    <source>
        <dbReference type="ARBA" id="ARBA00023065"/>
    </source>
</evidence>
<keyword evidence="4 14" id="KW-1003">Cell membrane</keyword>
<dbReference type="NCBIfam" id="TIGR00813">
    <property type="entry name" value="sss"/>
    <property type="match status" value="1"/>
</dbReference>
<feature type="transmembrane region" description="Helical" evidence="14">
    <location>
        <begin position="451"/>
        <end position="474"/>
    </location>
</feature>
<keyword evidence="11 14" id="KW-0739">Sodium transport</keyword>
<keyword evidence="7 14" id="KW-1133">Transmembrane helix</keyword>
<evidence type="ECO:0000256" key="3">
    <source>
        <dbReference type="ARBA" id="ARBA00022448"/>
    </source>
</evidence>
<dbReference type="InterPro" id="IPR050277">
    <property type="entry name" value="Sodium:Solute_Symporter"/>
</dbReference>
<protein>
    <recommendedName>
        <fullName evidence="14">Sodium/proline symporter</fullName>
    </recommendedName>
    <alternativeName>
        <fullName evidence="14">Proline permease</fullName>
    </alternativeName>
</protein>
<keyword evidence="9 14" id="KW-0406">Ion transport</keyword>
<dbReference type="InterPro" id="IPR018212">
    <property type="entry name" value="Na/solute_symporter_CS"/>
</dbReference>
<evidence type="ECO:0000256" key="2">
    <source>
        <dbReference type="ARBA" id="ARBA00006434"/>
    </source>
</evidence>
<evidence type="ECO:0000256" key="14">
    <source>
        <dbReference type="RuleBase" id="RU366012"/>
    </source>
</evidence>
<evidence type="ECO:0000256" key="6">
    <source>
        <dbReference type="ARBA" id="ARBA00022847"/>
    </source>
</evidence>
<feature type="transmembrane region" description="Helical" evidence="14">
    <location>
        <begin position="401"/>
        <end position="420"/>
    </location>
</feature>
<dbReference type="CDD" id="cd11475">
    <property type="entry name" value="SLC5sbd_PutP"/>
    <property type="match status" value="1"/>
</dbReference>
<keyword evidence="8 14" id="KW-0915">Sodium</keyword>
<dbReference type="PANTHER" id="PTHR48086">
    <property type="entry name" value="SODIUM/PROLINE SYMPORTER-RELATED"/>
    <property type="match status" value="1"/>
</dbReference>
<evidence type="ECO:0000256" key="4">
    <source>
        <dbReference type="ARBA" id="ARBA00022475"/>
    </source>
</evidence>
<evidence type="ECO:0000256" key="8">
    <source>
        <dbReference type="ARBA" id="ARBA00023053"/>
    </source>
</evidence>
<evidence type="ECO:0000313" key="15">
    <source>
        <dbReference type="EMBL" id="MDW0114245.1"/>
    </source>
</evidence>
<evidence type="ECO:0000256" key="5">
    <source>
        <dbReference type="ARBA" id="ARBA00022692"/>
    </source>
</evidence>
<evidence type="ECO:0000256" key="1">
    <source>
        <dbReference type="ARBA" id="ARBA00004651"/>
    </source>
</evidence>
<reference evidence="15 16" key="1">
    <citation type="submission" date="2023-06" db="EMBL/GenBank/DDBJ databases">
        <title>Sporosarcina sp. nov., isolated from Korean traditional fermented seafood 'Jeotgal'.</title>
        <authorList>
            <person name="Yang A.I."/>
            <person name="Shin N.-R."/>
        </authorList>
    </citation>
    <scope>NUCLEOTIDE SEQUENCE [LARGE SCALE GENOMIC DNA]</scope>
    <source>
        <strain evidence="15 16">KCTC13119</strain>
    </source>
</reference>
<gene>
    <name evidence="15" type="primary">putP</name>
    <name evidence="15" type="ORF">QT711_13695</name>
</gene>
<dbReference type="EMBL" id="JAUBDI010000014">
    <property type="protein sequence ID" value="MDW0114245.1"/>
    <property type="molecule type" value="Genomic_DNA"/>
</dbReference>
<feature type="transmembrane region" description="Helical" evidence="14">
    <location>
        <begin position="234"/>
        <end position="257"/>
    </location>
</feature>
<dbReference type="PROSITE" id="PS50283">
    <property type="entry name" value="NA_SOLUT_SYMP_3"/>
    <property type="match status" value="1"/>
</dbReference>
<feature type="transmembrane region" description="Helical" evidence="14">
    <location>
        <begin position="427"/>
        <end position="445"/>
    </location>
</feature>
<comment type="subcellular location">
    <subcellularLocation>
        <location evidence="1 14">Cell membrane</location>
        <topology evidence="1 14">Multi-pass membrane protein</topology>
    </subcellularLocation>
</comment>
<keyword evidence="6 14" id="KW-0769">Symport</keyword>
<proteinExistence type="inferred from homology"/>
<evidence type="ECO:0000256" key="10">
    <source>
        <dbReference type="ARBA" id="ARBA00023136"/>
    </source>
</evidence>
<keyword evidence="10 14" id="KW-0472">Membrane</keyword>
<feature type="transmembrane region" description="Helical" evidence="14">
    <location>
        <begin position="6"/>
        <end position="27"/>
    </location>
</feature>
<dbReference type="NCBIfam" id="TIGR02121">
    <property type="entry name" value="Na_Pro_sym"/>
    <property type="match status" value="1"/>
</dbReference>
<feature type="transmembrane region" description="Helical" evidence="14">
    <location>
        <begin position="47"/>
        <end position="71"/>
    </location>
</feature>
<keyword evidence="5 14" id="KW-0812">Transmembrane</keyword>
<evidence type="ECO:0000256" key="12">
    <source>
        <dbReference type="ARBA" id="ARBA00033708"/>
    </source>
</evidence>
<feature type="transmembrane region" description="Helical" evidence="14">
    <location>
        <begin position="77"/>
        <end position="95"/>
    </location>
</feature>
<dbReference type="Pfam" id="PF00474">
    <property type="entry name" value="SSF"/>
    <property type="match status" value="1"/>
</dbReference>
<feature type="transmembrane region" description="Helical" evidence="14">
    <location>
        <begin position="125"/>
        <end position="143"/>
    </location>
</feature>
<dbReference type="RefSeq" id="WP_317945136.1">
    <property type="nucleotide sequence ID" value="NZ_JAUBDI010000014.1"/>
</dbReference>
<evidence type="ECO:0000256" key="7">
    <source>
        <dbReference type="ARBA" id="ARBA00022989"/>
    </source>
</evidence>
<comment type="caution">
    <text evidence="15">The sequence shown here is derived from an EMBL/GenBank/DDBJ whole genome shotgun (WGS) entry which is preliminary data.</text>
</comment>
<feature type="transmembrane region" description="Helical" evidence="14">
    <location>
        <begin position="369"/>
        <end position="389"/>
    </location>
</feature>
<feature type="transmembrane region" description="Helical" evidence="14">
    <location>
        <begin position="196"/>
        <end position="214"/>
    </location>
</feature>
<accession>A0ABU4GB89</accession>
<feature type="transmembrane region" description="Helical" evidence="14">
    <location>
        <begin position="312"/>
        <end position="336"/>
    </location>
</feature>
<name>A0ABU4GB89_9BACL</name>
<evidence type="ECO:0000313" key="16">
    <source>
        <dbReference type="Proteomes" id="UP001282284"/>
    </source>
</evidence>
<evidence type="ECO:0000256" key="11">
    <source>
        <dbReference type="ARBA" id="ARBA00023201"/>
    </source>
</evidence>
<comment type="catalytic activity">
    <reaction evidence="12">
        <text>L-proline(in) + Na(+)(in) = L-proline(out) + Na(+)(out)</text>
        <dbReference type="Rhea" id="RHEA:28967"/>
        <dbReference type="ChEBI" id="CHEBI:29101"/>
        <dbReference type="ChEBI" id="CHEBI:60039"/>
    </reaction>
</comment>
<evidence type="ECO:0000256" key="13">
    <source>
        <dbReference type="RuleBase" id="RU362091"/>
    </source>
</evidence>
<keyword evidence="3 14" id="KW-0813">Transport</keyword>
<comment type="similarity">
    <text evidence="2 13">Belongs to the sodium:solute symporter (SSF) (TC 2.A.21) family.</text>
</comment>
<organism evidence="15 16">
    <name type="scientific">Sporosarcina saromensis</name>
    <dbReference type="NCBI Taxonomy" id="359365"/>
    <lineage>
        <taxon>Bacteria</taxon>
        <taxon>Bacillati</taxon>
        <taxon>Bacillota</taxon>
        <taxon>Bacilli</taxon>
        <taxon>Bacillales</taxon>
        <taxon>Caryophanaceae</taxon>
        <taxon>Sporosarcina</taxon>
    </lineage>
</organism>
<dbReference type="InterPro" id="IPR011851">
    <property type="entry name" value="Na/Pro_symporter"/>
</dbReference>
<dbReference type="PROSITE" id="PS00457">
    <property type="entry name" value="NA_SOLUT_SYMP_2"/>
    <property type="match status" value="1"/>
</dbReference>
<dbReference type="InterPro" id="IPR038377">
    <property type="entry name" value="Na/Glc_symporter_sf"/>
</dbReference>
<feature type="transmembrane region" description="Helical" evidence="14">
    <location>
        <begin position="163"/>
        <end position="184"/>
    </location>
</feature>
<keyword evidence="16" id="KW-1185">Reference proteome</keyword>
<comment type="function">
    <text evidence="14">Catalyzes the sodium-dependent uptake of extracellular L-proline.</text>
</comment>
<keyword evidence="14" id="KW-0029">Amino-acid transport</keyword>